<organism evidence="2">
    <name type="scientific">Anaerococcus vaginalis</name>
    <dbReference type="NCBI Taxonomy" id="33037"/>
    <lineage>
        <taxon>Bacteria</taxon>
        <taxon>Bacillati</taxon>
        <taxon>Bacillota</taxon>
        <taxon>Tissierellia</taxon>
        <taxon>Tissierellales</taxon>
        <taxon>Peptoniphilaceae</taxon>
        <taxon>Anaerococcus</taxon>
    </lineage>
</organism>
<accession>A0A6N2SLY3</accession>
<dbReference type="AlphaFoldDB" id="A0A6N2SLY3"/>
<sequence length="73" mass="8313">MKLVAGFDTTNDALLMENFCKNKKINGELIPVPEEFGAGCGLAFRFEDENFEKIKKILDEENVSYKILKILDI</sequence>
<dbReference type="RefSeq" id="WP_156328848.1">
    <property type="nucleotide sequence ID" value="NZ_CACRSW010000012.1"/>
</dbReference>
<reference evidence="2" key="1">
    <citation type="submission" date="2019-11" db="EMBL/GenBank/DDBJ databases">
        <authorList>
            <person name="Feng L."/>
        </authorList>
    </citation>
    <scope>NUCLEOTIDE SEQUENCE</scope>
    <source>
        <strain evidence="2">AvaginalisLFYP127</strain>
    </source>
</reference>
<protein>
    <recommendedName>
        <fullName evidence="1">Putative Se/S carrier protein-like domain-containing protein</fullName>
    </recommendedName>
</protein>
<name>A0A6N2SLY3_9FIRM</name>
<evidence type="ECO:0000313" key="2">
    <source>
        <dbReference type="EMBL" id="VYS93101.1"/>
    </source>
</evidence>
<dbReference type="InterPro" id="IPR021778">
    <property type="entry name" value="Se/S_carrier-like"/>
</dbReference>
<proteinExistence type="predicted"/>
<dbReference type="EMBL" id="CACRSW010000012">
    <property type="protein sequence ID" value="VYS93101.1"/>
    <property type="molecule type" value="Genomic_DNA"/>
</dbReference>
<gene>
    <name evidence="2" type="ORF">AVLFYP127_00265</name>
</gene>
<feature type="domain" description="Putative Se/S carrier protein-like" evidence="1">
    <location>
        <begin position="3"/>
        <end position="66"/>
    </location>
</feature>
<evidence type="ECO:0000259" key="1">
    <source>
        <dbReference type="Pfam" id="PF11823"/>
    </source>
</evidence>
<dbReference type="Pfam" id="PF11823">
    <property type="entry name" value="Se_S_carrier"/>
    <property type="match status" value="1"/>
</dbReference>